<dbReference type="SUPFAM" id="SSF75217">
    <property type="entry name" value="alpha/beta knot"/>
    <property type="match status" value="2"/>
</dbReference>
<comment type="caution">
    <text evidence="10">The sequence shown here is derived from an EMBL/GenBank/DDBJ whole genome shotgun (WGS) entry which is preliminary data.</text>
</comment>
<dbReference type="SMART" id="SM00967">
    <property type="entry name" value="SpoU_sub_bind"/>
    <property type="match status" value="1"/>
</dbReference>
<dbReference type="GO" id="GO:0051016">
    <property type="term" value="P:barbed-end actin filament capping"/>
    <property type="evidence" value="ECO:0007669"/>
    <property type="project" value="InterPro"/>
</dbReference>
<dbReference type="InterPro" id="IPR053888">
    <property type="entry name" value="MRM3-like_sub_bind"/>
</dbReference>
<evidence type="ECO:0000259" key="9">
    <source>
        <dbReference type="SMART" id="SM00967"/>
    </source>
</evidence>
<evidence type="ECO:0000256" key="7">
    <source>
        <dbReference type="SAM" id="Coils"/>
    </source>
</evidence>
<dbReference type="GO" id="GO:0030036">
    <property type="term" value="P:actin cytoskeleton organization"/>
    <property type="evidence" value="ECO:0007669"/>
    <property type="project" value="TreeGrafter"/>
</dbReference>
<dbReference type="Proteomes" id="UP000682733">
    <property type="component" value="Unassembled WGS sequence"/>
</dbReference>
<dbReference type="Gene3D" id="3.90.1150.210">
    <property type="entry name" value="F-actin capping protein, beta subunit"/>
    <property type="match status" value="1"/>
</dbReference>
<evidence type="ECO:0000256" key="4">
    <source>
        <dbReference type="ARBA" id="ARBA00022603"/>
    </source>
</evidence>
<feature type="coiled-coil region" evidence="7">
    <location>
        <begin position="712"/>
        <end position="739"/>
    </location>
</feature>
<protein>
    <recommendedName>
        <fullName evidence="2">F-actin-capping protein subunit alpha</fullName>
    </recommendedName>
</protein>
<feature type="domain" description="RNA 2-O ribose methyltransferase substrate binding" evidence="9">
    <location>
        <begin position="170"/>
        <end position="242"/>
    </location>
</feature>
<evidence type="ECO:0000256" key="6">
    <source>
        <dbReference type="ARBA" id="ARBA00023203"/>
    </source>
</evidence>
<dbReference type="GO" id="GO:0003723">
    <property type="term" value="F:RNA binding"/>
    <property type="evidence" value="ECO:0007669"/>
    <property type="project" value="InterPro"/>
</dbReference>
<proteinExistence type="inferred from homology"/>
<dbReference type="AlphaFoldDB" id="A0A813RCB8"/>
<dbReference type="InterPro" id="IPR001537">
    <property type="entry name" value="SpoU_MeTrfase"/>
</dbReference>
<dbReference type="PROSITE" id="PS00748">
    <property type="entry name" value="F_ACTIN_CAPPING_A_1"/>
    <property type="match status" value="1"/>
</dbReference>
<dbReference type="FunFam" id="3.90.1150.210:FF:000003">
    <property type="entry name" value="F-actin-capping protein subunit alpha"/>
    <property type="match status" value="1"/>
</dbReference>
<dbReference type="Gene3D" id="3.30.1140.60">
    <property type="entry name" value="F-actin capping protein, alpha subunit"/>
    <property type="match status" value="1"/>
</dbReference>
<dbReference type="Pfam" id="PF22435">
    <property type="entry name" value="MRM3-like_sub_bind"/>
    <property type="match status" value="1"/>
</dbReference>
<dbReference type="GO" id="GO:0008173">
    <property type="term" value="F:RNA methyltransferase activity"/>
    <property type="evidence" value="ECO:0007669"/>
    <property type="project" value="InterPro"/>
</dbReference>
<dbReference type="Proteomes" id="UP000677228">
    <property type="component" value="Unassembled WGS sequence"/>
</dbReference>
<keyword evidence="4" id="KW-0489">Methyltransferase</keyword>
<dbReference type="PRINTS" id="PR00191">
    <property type="entry name" value="FACTINCAPA"/>
</dbReference>
<dbReference type="InterPro" id="IPR002189">
    <property type="entry name" value="CapZ_alpha"/>
</dbReference>
<gene>
    <name evidence="10" type="ORF">GPM918_LOCUS2411</name>
    <name evidence="11" type="ORF">OVA965_LOCUS4176</name>
    <name evidence="12" type="ORF">SRO942_LOCUS2411</name>
    <name evidence="13" type="ORF">TMI583_LOCUS4174</name>
</gene>
<dbReference type="Gene3D" id="3.40.1280.10">
    <property type="match status" value="1"/>
</dbReference>
<evidence type="ECO:0000256" key="5">
    <source>
        <dbReference type="ARBA" id="ARBA00022679"/>
    </source>
</evidence>
<dbReference type="GO" id="GO:0051015">
    <property type="term" value="F:actin filament binding"/>
    <property type="evidence" value="ECO:0007669"/>
    <property type="project" value="TreeGrafter"/>
</dbReference>
<feature type="compositionally biased region" description="Basic residues" evidence="8">
    <location>
        <begin position="80"/>
        <end position="94"/>
    </location>
</feature>
<comment type="similarity">
    <text evidence="1">Belongs to the F-actin-capping protein alpha subunit family.</text>
</comment>
<evidence type="ECO:0000313" key="14">
    <source>
        <dbReference type="Proteomes" id="UP000663829"/>
    </source>
</evidence>
<sequence>MVSRVGSFCLSNRLSYSFLIQRAASILACNNSEKIFRDNGMTDMLLNHYRYATEIRYRKPVKTTTANPIPSENEKERQPNRKLRQNRVRTKKAASKPGASLSNVDLNTIYDRFDPLREQITSDPAFLDQLATMKNPLQRIVSLKDNDIRFSSRIMKAKNRFDRYKKAFVLLEGKRLVADAIQAGGELLSVYVTDKKILDAIDFSQTNLQFDVYKVSTTAFKTWSDVQTNQGIMALFTMPKPGETPFQQRIELPITVICDNVRDPGNMGTIIRTCASVGCDRLIATKGCVDIWDPKVIRSGMGAHFRLPMVNEIGWETLVNYIPNTSQIYLADHKYSMDPPELQSSSSDTKSKDEAAAKSLFKEMIDKQIKDRKRDGRNTVDNKRMKIEDRSYMKQDNRYLPLYRDVPIEYLPLWEAFNKTKSSDHTTIIIGGETEGISNQARKLTIEHSGKMVYIPLLNDVDSLNVGIALSVVLFEVRKYYEDIAQKPFTEGIIQQQDAGIAKRFIAHAPPGEFNEVFNDVRTLLNDDNLVRKSVSKAFAEYNKDQYIPTKIQNSDEECLITEVTDQGDGRFFDPRTRQTFKFDHLRREASEYQPHQPDEQSEPWRVAFEKELTDYVKERYPYGACTIVGASDGDTISLTAFIESHKYEPKNFWNGRWRSNWSISFSKGQSECEFKGLVKAQVHYYEDGNVQLVSSKDFSESISIQDEHTTTKEMIRIIKQAEDNYQQAVNENYQAMSESTFKALRRQLPITKAKIDWTKITAYKIGTELSGQKSFE</sequence>
<dbReference type="InterPro" id="IPR042489">
    <property type="entry name" value="CapZ_alpha_1"/>
</dbReference>
<dbReference type="EMBL" id="CAJOBA010001073">
    <property type="protein sequence ID" value="CAF3574541.1"/>
    <property type="molecule type" value="Genomic_DNA"/>
</dbReference>
<keyword evidence="7" id="KW-0175">Coiled coil</keyword>
<dbReference type="Pfam" id="PF01267">
    <property type="entry name" value="F-actin_cap_A"/>
    <property type="match status" value="1"/>
</dbReference>
<evidence type="ECO:0000256" key="1">
    <source>
        <dbReference type="ARBA" id="ARBA00010479"/>
    </source>
</evidence>
<dbReference type="InterPro" id="IPR029026">
    <property type="entry name" value="tRNA_m1G_MTases_N"/>
</dbReference>
<dbReference type="PANTHER" id="PTHR10653:SF0">
    <property type="entry name" value="F-ACTIN-CAPPING PROTEIN SUBUNIT ALPHA"/>
    <property type="match status" value="1"/>
</dbReference>
<accession>A0A813RCB8</accession>
<dbReference type="SUPFAM" id="SSF90096">
    <property type="entry name" value="Subunits of heterodimeric actin filament capping protein Capz"/>
    <property type="match status" value="1"/>
</dbReference>
<evidence type="ECO:0000256" key="3">
    <source>
        <dbReference type="ARBA" id="ARBA00022467"/>
    </source>
</evidence>
<keyword evidence="5" id="KW-0808">Transferase</keyword>
<keyword evidence="6" id="KW-0009">Actin-binding</keyword>
<feature type="region of interest" description="Disordered" evidence="8">
    <location>
        <begin position="61"/>
        <end position="99"/>
    </location>
</feature>
<dbReference type="InterPro" id="IPR037282">
    <property type="entry name" value="CapZ_alpha/beta"/>
</dbReference>
<evidence type="ECO:0000256" key="2">
    <source>
        <dbReference type="ARBA" id="ARBA00014038"/>
    </source>
</evidence>
<keyword evidence="14" id="KW-1185">Reference proteome</keyword>
<dbReference type="CDD" id="cd18106">
    <property type="entry name" value="SpoU-like_RNMTL1"/>
    <property type="match status" value="1"/>
</dbReference>
<dbReference type="Proteomes" id="UP000681722">
    <property type="component" value="Unassembled WGS sequence"/>
</dbReference>
<dbReference type="InterPro" id="IPR042276">
    <property type="entry name" value="CapZ_alpha/beta_2"/>
</dbReference>
<dbReference type="GO" id="GO:0032259">
    <property type="term" value="P:methylation"/>
    <property type="evidence" value="ECO:0007669"/>
    <property type="project" value="UniProtKB-KW"/>
</dbReference>
<name>A0A813RCB8_9BILA</name>
<evidence type="ECO:0000313" key="11">
    <source>
        <dbReference type="EMBL" id="CAF0791871.1"/>
    </source>
</evidence>
<evidence type="ECO:0000313" key="13">
    <source>
        <dbReference type="EMBL" id="CAF3574541.1"/>
    </source>
</evidence>
<dbReference type="OrthoDB" id="340550at2759"/>
<organism evidence="10 14">
    <name type="scientific">Didymodactylos carnosus</name>
    <dbReference type="NCBI Taxonomy" id="1234261"/>
    <lineage>
        <taxon>Eukaryota</taxon>
        <taxon>Metazoa</taxon>
        <taxon>Spiralia</taxon>
        <taxon>Gnathifera</taxon>
        <taxon>Rotifera</taxon>
        <taxon>Eurotatoria</taxon>
        <taxon>Bdelloidea</taxon>
        <taxon>Philodinida</taxon>
        <taxon>Philodinidae</taxon>
        <taxon>Didymodactylos</taxon>
    </lineage>
</organism>
<keyword evidence="3" id="KW-0117">Actin capping</keyword>
<dbReference type="EMBL" id="CAJNOQ010000268">
    <property type="protein sequence ID" value="CAF0780044.1"/>
    <property type="molecule type" value="Genomic_DNA"/>
</dbReference>
<dbReference type="Pfam" id="PF00588">
    <property type="entry name" value="SpoU_methylase"/>
    <property type="match status" value="2"/>
</dbReference>
<dbReference type="InterPro" id="IPR013123">
    <property type="entry name" value="SpoU_subst-bd"/>
</dbReference>
<evidence type="ECO:0000256" key="8">
    <source>
        <dbReference type="SAM" id="MobiDB-lite"/>
    </source>
</evidence>
<dbReference type="GO" id="GO:0030863">
    <property type="term" value="C:cortical cytoskeleton"/>
    <property type="evidence" value="ECO:0007669"/>
    <property type="project" value="TreeGrafter"/>
</dbReference>
<evidence type="ECO:0000313" key="10">
    <source>
        <dbReference type="EMBL" id="CAF0780044.1"/>
    </source>
</evidence>
<reference evidence="10" key="1">
    <citation type="submission" date="2021-02" db="EMBL/GenBank/DDBJ databases">
        <authorList>
            <person name="Nowell W R."/>
        </authorList>
    </citation>
    <scope>NUCLEOTIDE SEQUENCE</scope>
</reference>
<dbReference type="EMBL" id="CAJOBC010000268">
    <property type="protein sequence ID" value="CAF3563108.1"/>
    <property type="molecule type" value="Genomic_DNA"/>
</dbReference>
<dbReference type="InterPro" id="IPR029064">
    <property type="entry name" value="Ribosomal_eL30-like_sf"/>
</dbReference>
<dbReference type="GO" id="GO:0008290">
    <property type="term" value="C:F-actin capping protein complex"/>
    <property type="evidence" value="ECO:0007669"/>
    <property type="project" value="InterPro"/>
</dbReference>
<dbReference type="InterPro" id="IPR029028">
    <property type="entry name" value="Alpha/beta_knot_MTases"/>
</dbReference>
<dbReference type="SUPFAM" id="SSF55315">
    <property type="entry name" value="L30e-like"/>
    <property type="match status" value="1"/>
</dbReference>
<evidence type="ECO:0000313" key="12">
    <source>
        <dbReference type="EMBL" id="CAF3563108.1"/>
    </source>
</evidence>
<dbReference type="EMBL" id="CAJNOK010001073">
    <property type="protein sequence ID" value="CAF0791871.1"/>
    <property type="molecule type" value="Genomic_DNA"/>
</dbReference>
<dbReference type="Gene3D" id="3.30.1330.30">
    <property type="match status" value="1"/>
</dbReference>
<dbReference type="GO" id="GO:0006396">
    <property type="term" value="P:RNA processing"/>
    <property type="evidence" value="ECO:0007669"/>
    <property type="project" value="InterPro"/>
</dbReference>
<dbReference type="Proteomes" id="UP000663829">
    <property type="component" value="Unassembled WGS sequence"/>
</dbReference>
<dbReference type="PANTHER" id="PTHR10653">
    <property type="entry name" value="F-ACTIN-CAPPING PROTEIN SUBUNIT ALPHA"/>
    <property type="match status" value="1"/>
</dbReference>
<dbReference type="InterPro" id="IPR017865">
    <property type="entry name" value="F-actin_cap_asu_CS"/>
</dbReference>